<dbReference type="InterPro" id="IPR029069">
    <property type="entry name" value="HotDog_dom_sf"/>
</dbReference>
<dbReference type="GO" id="GO:0005739">
    <property type="term" value="C:mitochondrion"/>
    <property type="evidence" value="ECO:0007669"/>
    <property type="project" value="TreeGrafter"/>
</dbReference>
<dbReference type="PANTHER" id="PTHR43437">
    <property type="entry name" value="HYDROXYACYL-THIOESTER DEHYDRATASE TYPE 2, MITOCHONDRIAL-RELATED"/>
    <property type="match status" value="1"/>
</dbReference>
<dbReference type="GO" id="GO:0006633">
    <property type="term" value="P:fatty acid biosynthetic process"/>
    <property type="evidence" value="ECO:0007669"/>
    <property type="project" value="TreeGrafter"/>
</dbReference>
<reference evidence="2 3" key="1">
    <citation type="submission" date="2016-09" db="EMBL/GenBank/DDBJ databases">
        <title>Extensive genetic diversity and differential bi-allelic expression allows diatom success in the polar Southern Ocean.</title>
        <authorList>
            <consortium name="DOE Joint Genome Institute"/>
            <person name="Mock T."/>
            <person name="Otillar R.P."/>
            <person name="Strauss J."/>
            <person name="Dupont C."/>
            <person name="Frickenhaus S."/>
            <person name="Maumus F."/>
            <person name="Mcmullan M."/>
            <person name="Sanges R."/>
            <person name="Schmutz J."/>
            <person name="Toseland A."/>
            <person name="Valas R."/>
            <person name="Veluchamy A."/>
            <person name="Ward B.J."/>
            <person name="Allen A."/>
            <person name="Barry K."/>
            <person name="Falciatore A."/>
            <person name="Ferrante M."/>
            <person name="Fortunato A.E."/>
            <person name="Gloeckner G."/>
            <person name="Gruber A."/>
            <person name="Hipkin R."/>
            <person name="Janech M."/>
            <person name="Kroth P."/>
            <person name="Leese F."/>
            <person name="Lindquist E."/>
            <person name="Lyon B.R."/>
            <person name="Martin J."/>
            <person name="Mayer C."/>
            <person name="Parker M."/>
            <person name="Quesneville H."/>
            <person name="Raymond J."/>
            <person name="Uhlig C."/>
            <person name="Valentin K.U."/>
            <person name="Worden A.Z."/>
            <person name="Armbrust E.V."/>
            <person name="Bowler C."/>
            <person name="Green B."/>
            <person name="Moulton V."/>
            <person name="Van Oosterhout C."/>
            <person name="Grigoriev I."/>
        </authorList>
    </citation>
    <scope>NUCLEOTIDE SEQUENCE [LARGE SCALE GENOMIC DNA]</scope>
    <source>
        <strain evidence="2 3">CCMP1102</strain>
    </source>
</reference>
<dbReference type="InterPro" id="IPR002539">
    <property type="entry name" value="MaoC-like_dom"/>
</dbReference>
<dbReference type="EMBL" id="KV784355">
    <property type="protein sequence ID" value="OEU20057.1"/>
    <property type="molecule type" value="Genomic_DNA"/>
</dbReference>
<dbReference type="SUPFAM" id="SSF54637">
    <property type="entry name" value="Thioesterase/thiol ester dehydrase-isomerase"/>
    <property type="match status" value="1"/>
</dbReference>
<dbReference type="InParanoid" id="A0A1E7FPI8"/>
<dbReference type="GO" id="GO:0019171">
    <property type="term" value="F:(3R)-hydroxyacyl-[acyl-carrier-protein] dehydratase activity"/>
    <property type="evidence" value="ECO:0007669"/>
    <property type="project" value="TreeGrafter"/>
</dbReference>
<feature type="domain" description="MaoC-like" evidence="1">
    <location>
        <begin position="9"/>
        <end position="96"/>
    </location>
</feature>
<protein>
    <recommendedName>
        <fullName evidence="1">MaoC-like domain-containing protein</fullName>
    </recommendedName>
</protein>
<gene>
    <name evidence="2" type="ORF">FRACYDRAFT_154303</name>
</gene>
<dbReference type="PANTHER" id="PTHR43437:SF3">
    <property type="entry name" value="HYDROXYACYL-THIOESTER DEHYDRATASE TYPE 2, MITOCHONDRIAL"/>
    <property type="match status" value="1"/>
</dbReference>
<dbReference type="Pfam" id="PF01575">
    <property type="entry name" value="MaoC_dehydratas"/>
    <property type="match status" value="1"/>
</dbReference>
<dbReference type="AlphaFoldDB" id="A0A1E7FPI8"/>
<proteinExistence type="predicted"/>
<dbReference type="Gene3D" id="3.10.129.10">
    <property type="entry name" value="Hotdog Thioesterase"/>
    <property type="match status" value="1"/>
</dbReference>
<dbReference type="InterPro" id="IPR050965">
    <property type="entry name" value="UPF0336/Enoyl-CoA_hydratase"/>
</dbReference>
<evidence type="ECO:0000313" key="2">
    <source>
        <dbReference type="EMBL" id="OEU20057.1"/>
    </source>
</evidence>
<accession>A0A1E7FPI8</accession>
<evidence type="ECO:0000313" key="3">
    <source>
        <dbReference type="Proteomes" id="UP000095751"/>
    </source>
</evidence>
<organism evidence="2 3">
    <name type="scientific">Fragilariopsis cylindrus CCMP1102</name>
    <dbReference type="NCBI Taxonomy" id="635003"/>
    <lineage>
        <taxon>Eukaryota</taxon>
        <taxon>Sar</taxon>
        <taxon>Stramenopiles</taxon>
        <taxon>Ochrophyta</taxon>
        <taxon>Bacillariophyta</taxon>
        <taxon>Bacillariophyceae</taxon>
        <taxon>Bacillariophycidae</taxon>
        <taxon>Bacillariales</taxon>
        <taxon>Bacillariaceae</taxon>
        <taxon>Fragilariopsis</taxon>
    </lineage>
</organism>
<evidence type="ECO:0000259" key="1">
    <source>
        <dbReference type="Pfam" id="PF01575"/>
    </source>
</evidence>
<feature type="non-terminal residue" evidence="2">
    <location>
        <position position="1"/>
    </location>
</feature>
<dbReference type="OrthoDB" id="3592703at2759"/>
<feature type="non-terminal residue" evidence="2">
    <location>
        <position position="114"/>
    </location>
</feature>
<sequence length="114" mass="12758">IKVGQYATVERSYKSEDVDNFGRLIQDFNPLHSSSSSSTSSTLVHGIFVSSIFSSMFANIAPGCVYINQSLDFISPIFVHDIIIGCISIEKIRRRRSGDGIVVQCQTRVYKYKD</sequence>
<name>A0A1E7FPI8_9STRA</name>
<dbReference type="Proteomes" id="UP000095751">
    <property type="component" value="Unassembled WGS sequence"/>
</dbReference>
<keyword evidence="3" id="KW-1185">Reference proteome</keyword>
<dbReference type="KEGG" id="fcy:FRACYDRAFT_154303"/>